<dbReference type="Proteomes" id="UP001491715">
    <property type="component" value="Unassembled WGS sequence"/>
</dbReference>
<keyword evidence="1" id="KW-0732">Signal</keyword>
<dbReference type="Gene3D" id="2.180.10.10">
    <property type="entry name" value="RHS repeat-associated core"/>
    <property type="match status" value="1"/>
</dbReference>
<name>A0ABV0I0Y4_9BACE</name>
<evidence type="ECO:0000313" key="4">
    <source>
        <dbReference type="Proteomes" id="UP001491715"/>
    </source>
</evidence>
<evidence type="ECO:0000256" key="1">
    <source>
        <dbReference type="SAM" id="SignalP"/>
    </source>
</evidence>
<dbReference type="Pfam" id="PF20041">
    <property type="entry name" value="DUF6443"/>
    <property type="match status" value="1"/>
</dbReference>
<dbReference type="PANTHER" id="PTHR32305:SF15">
    <property type="entry name" value="PROTEIN RHSA-RELATED"/>
    <property type="match status" value="1"/>
</dbReference>
<dbReference type="PANTHER" id="PTHR32305">
    <property type="match status" value="1"/>
</dbReference>
<sequence>MNKILRYILLIFALGISLEMQSQSSGPATVSFSKDKNYVATLTPRNGVSSVACNNGTISNYESGNVQVSICYMDGLGRPAQQVEYRTSPAGKDLISMQEYASLDVPEKHWLPVAFSAGGAYTAPSSVTAQARTNYGDTAPYGMSSYEEPIHRRVCEEYGAGQLWHDNRKRVQTSYLTNRTGDNRLDCIRYKVGGVGSGTALVQSGSYASGELSVVCTTDEDGNVSYLFTDKLGRMVLQRWVIGSDNHDTYYVYDNRGNLRFVLPPRIRDEGISQDKLDALAYCYRYDSRDRCVWRKLPGCDAVRYVYDKADRLIFVQDGNLKGQGRWRFTIPDALGRTVLSGLCSDTLPVVGSPVEAEFTGSGSYKGYAVKVGGTVRELSGSRLLTVNYYDNYDFLGKNGFPAYAYDSSMESSGYGTKSDARGMLTGSVTGLAGDGAGQLYSVVYYDRRSRPVQRQGSNSLGGKETEYTAYNFTGQPTRLRHVHTAQGKAVRTEVRTYSYDHAGRLLTVKHKLDALGEVTLVNNVYDDLGRLQSKSLHGSAVNKQTYAYNIRNWLTGVSGSKFTQNLYYNTGNGVAKYNGSISSMTWKAGNESTVRGYKFTYDGLDRMLNAIYGETAGINTNANRFSENVTGYDKNGNIKGLQRYGQTGASAYGLIDNLTFTLNGNRLNRVDDAVAVSTYNGGFGFKDGVKQANEYTYDANGNLTKDLNKGITGISYNCLNLPNAVTFSDGSTITYTYGADGTKLRTVHKIGSATTTTDYCGNVVYENGVQKMLLTEEGYVNLTGTQQYHYYLKDHQGNNRVVVNQSGTVEETNHYYPFGGVFASTTNVQPYKYNGKKYDTKKGLNWYDYGARHYDAVLGRFTTVDPLAEKYYSIGMYAYCSNNSVRYIDPTGMSISPIYDEEGKLIGTDDEGLQGEAIIMNKSNFKQDMSHEEALSHSLGYNGLADEEARSNYLESYTSLKDRPDYDGYLTLEEANKWYREGKGQPLFTSLAKIDLSGIYSLGEKYVREIKSFNLLLHSGSLNDGLVYGNVTLKRYPNHSVRAFSDKYDFEMHNGRNPLNWGRNIETIIGNRVAGRGQPYEINIYGSAKLTPFLPWIK</sequence>
<dbReference type="NCBIfam" id="TIGR03696">
    <property type="entry name" value="Rhs_assc_core"/>
    <property type="match status" value="1"/>
</dbReference>
<accession>A0ABV0I0Y4</accession>
<dbReference type="RefSeq" id="WP_226791271.1">
    <property type="nucleotide sequence ID" value="NZ_CP084680.1"/>
</dbReference>
<dbReference type="InterPro" id="IPR022385">
    <property type="entry name" value="Rhs_assc_core"/>
</dbReference>
<dbReference type="InterPro" id="IPR045619">
    <property type="entry name" value="DUF6443"/>
</dbReference>
<proteinExistence type="predicted"/>
<comment type="caution">
    <text evidence="3">The sequence shown here is derived from an EMBL/GenBank/DDBJ whole genome shotgun (WGS) entry which is preliminary data.</text>
</comment>
<feature type="chain" id="PRO_5045531664" evidence="1">
    <location>
        <begin position="23"/>
        <end position="1099"/>
    </location>
</feature>
<reference evidence="3 4" key="1">
    <citation type="submission" date="2024-05" db="EMBL/GenBank/DDBJ databases">
        <title>Human gut microbiome strain richness.</title>
        <authorList>
            <person name="Chen-Liaw A."/>
        </authorList>
    </citation>
    <scope>NUCLEOTIDE SEQUENCE [LARGE SCALE GENOMIC DNA]</scope>
    <source>
        <strain evidence="3 4">1001271st1_B1_1001271B_150615</strain>
    </source>
</reference>
<organism evidence="3 4">
    <name type="scientific">Bacteroides humanifaecis</name>
    <dbReference type="NCBI Taxonomy" id="2792859"/>
    <lineage>
        <taxon>Bacteria</taxon>
        <taxon>Pseudomonadati</taxon>
        <taxon>Bacteroidota</taxon>
        <taxon>Bacteroidia</taxon>
        <taxon>Bacteroidales</taxon>
        <taxon>Bacteroidaceae</taxon>
        <taxon>Bacteroides</taxon>
    </lineage>
</organism>
<dbReference type="EMBL" id="JBDQBE010000024">
    <property type="protein sequence ID" value="MEO4939615.1"/>
    <property type="molecule type" value="Genomic_DNA"/>
</dbReference>
<protein>
    <submittedName>
        <fullName evidence="3">RHS repeat-associated core domain-containing protein</fullName>
    </submittedName>
</protein>
<evidence type="ECO:0000259" key="2">
    <source>
        <dbReference type="Pfam" id="PF20041"/>
    </source>
</evidence>
<evidence type="ECO:0000313" key="3">
    <source>
        <dbReference type="EMBL" id="MEO4939615.1"/>
    </source>
</evidence>
<feature type="domain" description="DUF6443" evidence="2">
    <location>
        <begin position="56"/>
        <end position="176"/>
    </location>
</feature>
<feature type="signal peptide" evidence="1">
    <location>
        <begin position="1"/>
        <end position="22"/>
    </location>
</feature>
<gene>
    <name evidence="3" type="ORF">ABHZ06_17410</name>
</gene>
<keyword evidence="4" id="KW-1185">Reference proteome</keyword>
<dbReference type="InterPro" id="IPR050708">
    <property type="entry name" value="T6SS_VgrG/RHS"/>
</dbReference>